<dbReference type="GO" id="GO:0005524">
    <property type="term" value="F:ATP binding"/>
    <property type="evidence" value="ECO:0007669"/>
    <property type="project" value="InterPro"/>
</dbReference>
<evidence type="ECO:0000259" key="8">
    <source>
        <dbReference type="PROSITE" id="PS50011"/>
    </source>
</evidence>
<keyword evidence="2" id="KW-0418">Kinase</keyword>
<dbReference type="Gene3D" id="3.30.200.20">
    <property type="entry name" value="Phosphorylase Kinase, domain 1"/>
    <property type="match status" value="1"/>
</dbReference>
<evidence type="ECO:0000256" key="7">
    <source>
        <dbReference type="ARBA" id="ARBA00023180"/>
    </source>
</evidence>
<keyword evidence="7" id="KW-0325">Glycoprotein</keyword>
<sequence length="375" mass="42839">MDKFLNDMEREKPIRFTTQQLRIATDNFTHLLSSGGSGAVYKGVFGNGTHVAVKVLNGSPDKRTEEQFMAEVSTIGRIHQFNLVRLYCFCFERHLRALVYEYMPNGVKYIRIYGLTPTNGSFHKFLFHGSKILRFEKLHEIAIGTAKGIAYLHEECEQRIVHYDTNPENILLDANLENTHITMTGGRGTPVYAAPEAWLGFPITHKCDVYSFGMLLFEIIGRRRNLDINIQDSQDWFPRWVWKKFEPGELRELMVVCGIEEKDKERAERMVKVALWCVQYKPEARPLMSVVVRMLEGAAEIPRPSVNPFRNLMPGTLHPNKPVGSAFHSERTSASGSISFQTVTEFSVMHATAFMTKYEIDIVIPLSSRCITLNV</sequence>
<evidence type="ECO:0000256" key="5">
    <source>
        <dbReference type="ARBA" id="ARBA00022989"/>
    </source>
</evidence>
<evidence type="ECO:0000256" key="2">
    <source>
        <dbReference type="ARBA" id="ARBA00022527"/>
    </source>
</evidence>
<dbReference type="InterPro" id="IPR001245">
    <property type="entry name" value="Ser-Thr/Tyr_kinase_cat_dom"/>
</dbReference>
<dbReference type="AlphaFoldDB" id="A0A251QU72"/>
<dbReference type="SUPFAM" id="SSF56112">
    <property type="entry name" value="Protein kinase-like (PK-like)"/>
    <property type="match status" value="1"/>
</dbReference>
<dbReference type="Pfam" id="PF07714">
    <property type="entry name" value="PK_Tyr_Ser-Thr"/>
    <property type="match status" value="1"/>
</dbReference>
<dbReference type="Gramene" id="ONI27382">
    <property type="protein sequence ID" value="ONI27382"/>
    <property type="gene ID" value="PRUPE_1G082900"/>
</dbReference>
<keyword evidence="2" id="KW-0723">Serine/threonine-protein kinase</keyword>
<evidence type="ECO:0000313" key="10">
    <source>
        <dbReference type="Proteomes" id="UP000006882"/>
    </source>
</evidence>
<dbReference type="Gene3D" id="1.10.510.10">
    <property type="entry name" value="Transferase(Phosphotransferase) domain 1"/>
    <property type="match status" value="1"/>
</dbReference>
<dbReference type="InterPro" id="IPR045874">
    <property type="entry name" value="LRK10/LRL21-25-like"/>
</dbReference>
<organism evidence="9 10">
    <name type="scientific">Prunus persica</name>
    <name type="common">Peach</name>
    <name type="synonym">Amygdalus persica</name>
    <dbReference type="NCBI Taxonomy" id="3760"/>
    <lineage>
        <taxon>Eukaryota</taxon>
        <taxon>Viridiplantae</taxon>
        <taxon>Streptophyta</taxon>
        <taxon>Embryophyta</taxon>
        <taxon>Tracheophyta</taxon>
        <taxon>Spermatophyta</taxon>
        <taxon>Magnoliopsida</taxon>
        <taxon>eudicotyledons</taxon>
        <taxon>Gunneridae</taxon>
        <taxon>Pentapetalae</taxon>
        <taxon>rosids</taxon>
        <taxon>fabids</taxon>
        <taxon>Rosales</taxon>
        <taxon>Rosaceae</taxon>
        <taxon>Amygdaloideae</taxon>
        <taxon>Amygdaleae</taxon>
        <taxon>Prunus</taxon>
    </lineage>
</organism>
<dbReference type="GO" id="GO:0004674">
    <property type="term" value="F:protein serine/threonine kinase activity"/>
    <property type="evidence" value="ECO:0007669"/>
    <property type="project" value="UniProtKB-KW"/>
</dbReference>
<accession>A0A251QU72</accession>
<evidence type="ECO:0000256" key="4">
    <source>
        <dbReference type="ARBA" id="ARBA00022729"/>
    </source>
</evidence>
<evidence type="ECO:0000256" key="3">
    <source>
        <dbReference type="ARBA" id="ARBA00022692"/>
    </source>
</evidence>
<feature type="domain" description="Protein kinase" evidence="8">
    <location>
        <begin position="26"/>
        <end position="310"/>
    </location>
</feature>
<evidence type="ECO:0000256" key="1">
    <source>
        <dbReference type="ARBA" id="ARBA00004479"/>
    </source>
</evidence>
<dbReference type="PANTHER" id="PTHR27009">
    <property type="entry name" value="RUST RESISTANCE KINASE LR10-RELATED"/>
    <property type="match status" value="1"/>
</dbReference>
<proteinExistence type="predicted"/>
<dbReference type="Proteomes" id="UP000006882">
    <property type="component" value="Chromosome G1"/>
</dbReference>
<dbReference type="eggNOG" id="ENOG502QR7E">
    <property type="taxonomic scope" value="Eukaryota"/>
</dbReference>
<name>A0A251QU72_PRUPE</name>
<protein>
    <recommendedName>
        <fullName evidence="8">Protein kinase domain-containing protein</fullName>
    </recommendedName>
</protein>
<reference evidence="9 10" key="1">
    <citation type="journal article" date="2013" name="Nat. Genet.">
        <title>The high-quality draft genome of peach (Prunus persica) identifies unique patterns of genetic diversity, domestication and genome evolution.</title>
        <authorList>
            <consortium name="International Peach Genome Initiative"/>
            <person name="Verde I."/>
            <person name="Abbott A.G."/>
            <person name="Scalabrin S."/>
            <person name="Jung S."/>
            <person name="Shu S."/>
            <person name="Marroni F."/>
            <person name="Zhebentyayeva T."/>
            <person name="Dettori M.T."/>
            <person name="Grimwood J."/>
            <person name="Cattonaro F."/>
            <person name="Zuccolo A."/>
            <person name="Rossini L."/>
            <person name="Jenkins J."/>
            <person name="Vendramin E."/>
            <person name="Meisel L.A."/>
            <person name="Decroocq V."/>
            <person name="Sosinski B."/>
            <person name="Prochnik S."/>
            <person name="Mitros T."/>
            <person name="Policriti A."/>
            <person name="Cipriani G."/>
            <person name="Dondini L."/>
            <person name="Ficklin S."/>
            <person name="Goodstein D.M."/>
            <person name="Xuan P."/>
            <person name="Del Fabbro C."/>
            <person name="Aramini V."/>
            <person name="Copetti D."/>
            <person name="Gonzalez S."/>
            <person name="Horner D.S."/>
            <person name="Falchi R."/>
            <person name="Lucas S."/>
            <person name="Mica E."/>
            <person name="Maldonado J."/>
            <person name="Lazzari B."/>
            <person name="Bielenberg D."/>
            <person name="Pirona R."/>
            <person name="Miculan M."/>
            <person name="Barakat A."/>
            <person name="Testolin R."/>
            <person name="Stella A."/>
            <person name="Tartarini S."/>
            <person name="Tonutti P."/>
            <person name="Arus P."/>
            <person name="Orellana A."/>
            <person name="Wells C."/>
            <person name="Main D."/>
            <person name="Vizzotto G."/>
            <person name="Silva H."/>
            <person name="Salamini F."/>
            <person name="Schmutz J."/>
            <person name="Morgante M."/>
            <person name="Rokhsar D.S."/>
        </authorList>
    </citation>
    <scope>NUCLEOTIDE SEQUENCE [LARGE SCALE GENOMIC DNA]</scope>
    <source>
        <strain evidence="10">cv. Nemared</strain>
    </source>
</reference>
<dbReference type="GO" id="GO:0016020">
    <property type="term" value="C:membrane"/>
    <property type="evidence" value="ECO:0007669"/>
    <property type="project" value="UniProtKB-SubCell"/>
</dbReference>
<keyword evidence="10" id="KW-1185">Reference proteome</keyword>
<keyword evidence="5" id="KW-1133">Transmembrane helix</keyword>
<evidence type="ECO:0000256" key="6">
    <source>
        <dbReference type="ARBA" id="ARBA00023136"/>
    </source>
</evidence>
<dbReference type="InterPro" id="IPR011009">
    <property type="entry name" value="Kinase-like_dom_sf"/>
</dbReference>
<dbReference type="EMBL" id="CM007651">
    <property type="protein sequence ID" value="ONI27382.1"/>
    <property type="molecule type" value="Genomic_DNA"/>
</dbReference>
<keyword evidence="6" id="KW-0472">Membrane</keyword>
<keyword evidence="3" id="KW-0812">Transmembrane</keyword>
<comment type="subcellular location">
    <subcellularLocation>
        <location evidence="1">Membrane</location>
        <topology evidence="1">Single-pass type I membrane protein</topology>
    </subcellularLocation>
</comment>
<dbReference type="InterPro" id="IPR000719">
    <property type="entry name" value="Prot_kinase_dom"/>
</dbReference>
<keyword evidence="2" id="KW-0808">Transferase</keyword>
<gene>
    <name evidence="9" type="ORF">PRUPE_1G082900</name>
</gene>
<dbReference type="PROSITE" id="PS50011">
    <property type="entry name" value="PROTEIN_KINASE_DOM"/>
    <property type="match status" value="1"/>
</dbReference>
<evidence type="ECO:0000313" key="9">
    <source>
        <dbReference type="EMBL" id="ONI27382.1"/>
    </source>
</evidence>
<keyword evidence="4" id="KW-0732">Signal</keyword>